<dbReference type="Gene3D" id="1.25.40.10">
    <property type="entry name" value="Tetratricopeptide repeat domain"/>
    <property type="match status" value="2"/>
</dbReference>
<reference evidence="2 3" key="1">
    <citation type="submission" date="2019-09" db="EMBL/GenBank/DDBJ databases">
        <title>YIM 132180 draft genome.</title>
        <authorList>
            <person name="Zhang K."/>
        </authorList>
    </citation>
    <scope>NUCLEOTIDE SEQUENCE [LARGE SCALE GENOMIC DNA]</scope>
    <source>
        <strain evidence="2 3">YIM 132180</strain>
    </source>
</reference>
<dbReference type="EMBL" id="VZDO01000003">
    <property type="protein sequence ID" value="KAB0681352.1"/>
    <property type="molecule type" value="Genomic_DNA"/>
</dbReference>
<gene>
    <name evidence="2" type="ORF">F6X38_05560</name>
</gene>
<sequence length="632" mass="67703">MAETMLRIGRHFEGSEIAFFYFTGVGALVNKDIVLQPSDGAPNEPEQPNGLTLNALVAMLREKAKASIVVLDGIPAPAVAAASLTRSVAPLERGKTGAPAAGRILISYSGAVAAPSASNDVGANGIFATVFANAIAQRGIALQQIFREVRRNVREATRGAQLPRTEGDVALDLVLRPEVADPIMSQKRPSLDQIFWSLLKDSADPADLALFQNTFPSSPLGERAAARLIALASNSGAASVGRLTVASQGAADATNSGTADRQSLALGVSGDRAPPIQVRTWPSTLPATPDGLAAMSTSCDAVAGDPDDPMRLSPGMRWGLVNIRLAVRTCFVELARDPGNRRLLYQVGRILDILGLYAPAESFYRDAARAGYSAGFANLAYLYMTGRGRPVDMAAALSYLRAGAELGNLRARTDLGVIYLHGKGVERSTDEALLWLRLAAASGWPNAMDVLANMYLDGIGVDKDLAAAIELFQASAWVGNTNAMTSMGQRFLDGRGVERSTAMAQTWYERAVAAGNAFAPLYLGQMYRDGNGPKRNTARAVELMTLSAERGFGEARFRLAELYEGGRGVRRDPVEAAFNYMLTDHQSFEHPVLPQFVDKAKQRLAPLMSNLTSEQAETVRRRVDEYLKLNGS</sequence>
<dbReference type="InterPro" id="IPR050767">
    <property type="entry name" value="Sel1_AlgK"/>
</dbReference>
<dbReference type="Gene3D" id="3.40.50.1460">
    <property type="match status" value="1"/>
</dbReference>
<dbReference type="InterPro" id="IPR006597">
    <property type="entry name" value="Sel1-like"/>
</dbReference>
<dbReference type="PANTHER" id="PTHR11102">
    <property type="entry name" value="SEL-1-LIKE PROTEIN"/>
    <property type="match status" value="1"/>
</dbReference>
<feature type="domain" description="Peptidase C14 caspase" evidence="1">
    <location>
        <begin position="17"/>
        <end position="166"/>
    </location>
</feature>
<dbReference type="Pfam" id="PF00656">
    <property type="entry name" value="Peptidase_C14"/>
    <property type="match status" value="1"/>
</dbReference>
<dbReference type="Pfam" id="PF08238">
    <property type="entry name" value="Sel1"/>
    <property type="match status" value="6"/>
</dbReference>
<accession>A0A7V7PRK6</accession>
<organism evidence="2 3">
    <name type="scientific">Plantimonas leprariae</name>
    <dbReference type="NCBI Taxonomy" id="2615207"/>
    <lineage>
        <taxon>Bacteria</taxon>
        <taxon>Pseudomonadati</taxon>
        <taxon>Pseudomonadota</taxon>
        <taxon>Alphaproteobacteria</taxon>
        <taxon>Hyphomicrobiales</taxon>
        <taxon>Aurantimonadaceae</taxon>
        <taxon>Plantimonas</taxon>
    </lineage>
</organism>
<evidence type="ECO:0000313" key="2">
    <source>
        <dbReference type="EMBL" id="KAB0681352.1"/>
    </source>
</evidence>
<comment type="caution">
    <text evidence="2">The sequence shown here is derived from an EMBL/GenBank/DDBJ whole genome shotgun (WGS) entry which is preliminary data.</text>
</comment>
<dbReference type="InterPro" id="IPR011600">
    <property type="entry name" value="Pept_C14_caspase"/>
</dbReference>
<proteinExistence type="predicted"/>
<name>A0A7V7PRK6_9HYPH</name>
<evidence type="ECO:0000313" key="3">
    <source>
        <dbReference type="Proteomes" id="UP000432089"/>
    </source>
</evidence>
<dbReference type="SUPFAM" id="SSF81901">
    <property type="entry name" value="HCP-like"/>
    <property type="match status" value="1"/>
</dbReference>
<protein>
    <recommendedName>
        <fullName evidence="1">Peptidase C14 caspase domain-containing protein</fullName>
    </recommendedName>
</protein>
<evidence type="ECO:0000259" key="1">
    <source>
        <dbReference type="Pfam" id="PF00656"/>
    </source>
</evidence>
<dbReference type="InterPro" id="IPR029030">
    <property type="entry name" value="Caspase-like_dom_sf"/>
</dbReference>
<dbReference type="GO" id="GO:0006508">
    <property type="term" value="P:proteolysis"/>
    <property type="evidence" value="ECO:0007669"/>
    <property type="project" value="InterPro"/>
</dbReference>
<dbReference type="SMART" id="SM00671">
    <property type="entry name" value="SEL1"/>
    <property type="match status" value="6"/>
</dbReference>
<dbReference type="PANTHER" id="PTHR11102:SF160">
    <property type="entry name" value="ERAD-ASSOCIATED E3 UBIQUITIN-PROTEIN LIGASE COMPONENT HRD3"/>
    <property type="match status" value="1"/>
</dbReference>
<dbReference type="Proteomes" id="UP000432089">
    <property type="component" value="Unassembled WGS sequence"/>
</dbReference>
<dbReference type="AlphaFoldDB" id="A0A7V7PRK6"/>
<dbReference type="InterPro" id="IPR011990">
    <property type="entry name" value="TPR-like_helical_dom_sf"/>
</dbReference>
<dbReference type="SUPFAM" id="SSF52129">
    <property type="entry name" value="Caspase-like"/>
    <property type="match status" value="1"/>
</dbReference>
<keyword evidence="3" id="KW-1185">Reference proteome</keyword>
<dbReference type="GO" id="GO:0004197">
    <property type="term" value="F:cysteine-type endopeptidase activity"/>
    <property type="evidence" value="ECO:0007669"/>
    <property type="project" value="InterPro"/>
</dbReference>